<evidence type="ECO:0000256" key="1">
    <source>
        <dbReference type="ARBA" id="ARBA00023015"/>
    </source>
</evidence>
<dbReference type="EMBL" id="JAJAXM010000009">
    <property type="protein sequence ID" value="MCG9025606.1"/>
    <property type="molecule type" value="Genomic_DNA"/>
</dbReference>
<dbReference type="GeneID" id="75109954"/>
<dbReference type="GO" id="GO:0003700">
    <property type="term" value="F:DNA-binding transcription factor activity"/>
    <property type="evidence" value="ECO:0007669"/>
    <property type="project" value="InterPro"/>
</dbReference>
<dbReference type="GO" id="GO:0003677">
    <property type="term" value="F:DNA binding"/>
    <property type="evidence" value="ECO:0007669"/>
    <property type="project" value="UniProtKB-KW"/>
</dbReference>
<keyword evidence="2" id="KW-0238">DNA-binding</keyword>
<evidence type="ECO:0000313" key="8">
    <source>
        <dbReference type="Proteomes" id="UP001200247"/>
    </source>
</evidence>
<dbReference type="PANTHER" id="PTHR43537:SF24">
    <property type="entry name" value="GLUCONATE OPERON TRANSCRIPTIONAL REPRESSOR"/>
    <property type="match status" value="1"/>
</dbReference>
<dbReference type="OrthoDB" id="9799812at2"/>
<keyword evidence="3" id="KW-0804">Transcription</keyword>
<proteinExistence type="predicted"/>
<organism evidence="5 7">
    <name type="scientific">Laribacter hongkongensis</name>
    <dbReference type="NCBI Taxonomy" id="168471"/>
    <lineage>
        <taxon>Bacteria</taxon>
        <taxon>Pseudomonadati</taxon>
        <taxon>Pseudomonadota</taxon>
        <taxon>Betaproteobacteria</taxon>
        <taxon>Neisseriales</taxon>
        <taxon>Aquaspirillaceae</taxon>
        <taxon>Laribacter</taxon>
    </lineage>
</organism>
<evidence type="ECO:0000313" key="5">
    <source>
        <dbReference type="EMBL" id="ASJ25307.1"/>
    </source>
</evidence>
<dbReference type="AlphaFoldDB" id="A0A248LKL9"/>
<dbReference type="Proteomes" id="UP000197424">
    <property type="component" value="Chromosome"/>
</dbReference>
<dbReference type="InterPro" id="IPR000524">
    <property type="entry name" value="Tscrpt_reg_HTH_GntR"/>
</dbReference>
<dbReference type="Gene3D" id="1.10.10.10">
    <property type="entry name" value="Winged helix-like DNA-binding domain superfamily/Winged helix DNA-binding domain"/>
    <property type="match status" value="1"/>
</dbReference>
<gene>
    <name evidence="6" type="ORF">LH440_06750</name>
    <name evidence="5" type="ORF">LHGZ1_2476</name>
</gene>
<evidence type="ECO:0000313" key="6">
    <source>
        <dbReference type="EMBL" id="MCG9025606.1"/>
    </source>
</evidence>
<dbReference type="InterPro" id="IPR011711">
    <property type="entry name" value="GntR_C"/>
</dbReference>
<dbReference type="SUPFAM" id="SSF48008">
    <property type="entry name" value="GntR ligand-binding domain-like"/>
    <property type="match status" value="1"/>
</dbReference>
<name>A0A248LKL9_9NEIS</name>
<dbReference type="InterPro" id="IPR008920">
    <property type="entry name" value="TF_FadR/GntR_C"/>
</dbReference>
<reference evidence="5" key="1">
    <citation type="journal article" date="2017" name="J. Antimicrob. Chemother.">
        <title>Emergence and genomic analysis of MDR Laribacter hongkongensis strain HLGZ1 from Guangzhou, China.</title>
        <authorList>
            <person name="Wu H.K."/>
            <person name="Chen J.H."/>
            <person name="Yang L."/>
            <person name="Li A.R."/>
            <person name="Su D.H."/>
            <person name="Lin Y.P."/>
            <person name="Chen D.Q."/>
        </authorList>
    </citation>
    <scope>NUCLEOTIDE SEQUENCE</scope>
    <source>
        <strain evidence="5">HLGZ1</strain>
    </source>
</reference>
<dbReference type="Proteomes" id="UP001200247">
    <property type="component" value="Unassembled WGS sequence"/>
</dbReference>
<evidence type="ECO:0000256" key="3">
    <source>
        <dbReference type="ARBA" id="ARBA00023163"/>
    </source>
</evidence>
<dbReference type="SUPFAM" id="SSF46785">
    <property type="entry name" value="Winged helix' DNA-binding domain"/>
    <property type="match status" value="1"/>
</dbReference>
<evidence type="ECO:0000313" key="7">
    <source>
        <dbReference type="Proteomes" id="UP000197424"/>
    </source>
</evidence>
<keyword evidence="1" id="KW-0805">Transcription regulation</keyword>
<reference evidence="5" key="3">
    <citation type="submission" date="2017-06" db="EMBL/GenBank/DDBJ databases">
        <authorList>
            <person name="Kim H.J."/>
            <person name="Triplett B.A."/>
        </authorList>
    </citation>
    <scope>NUCLEOTIDE SEQUENCE</scope>
    <source>
        <strain evidence="5">HLGZ1</strain>
    </source>
</reference>
<evidence type="ECO:0000256" key="2">
    <source>
        <dbReference type="ARBA" id="ARBA00023125"/>
    </source>
</evidence>
<sequence length="216" mass="24594">MTFKANDSLTEQIARFLGKRIILGEMTAGERIQELRIAAELDVSRGSVREALLILERRHLVTIYPRRGAVVSALDADAADEFFELWFALVEQVLVAFCHSWHSEELAPFFDIGTRLAQAQQQEDLPAYYDSAIELLEKLYPLGRNRYLQQTLDDLLPLTQRCFYAVLHSGKTQMAKTSELVEATLQAITARDENRVRSAIADFASTYRRILREALS</sequence>
<dbReference type="EMBL" id="CP022115">
    <property type="protein sequence ID" value="ASJ25307.1"/>
    <property type="molecule type" value="Genomic_DNA"/>
</dbReference>
<accession>A0A248LKL9</accession>
<dbReference type="PANTHER" id="PTHR43537">
    <property type="entry name" value="TRANSCRIPTIONAL REGULATOR, GNTR FAMILY"/>
    <property type="match status" value="1"/>
</dbReference>
<dbReference type="Pfam" id="PF00392">
    <property type="entry name" value="GntR"/>
    <property type="match status" value="1"/>
</dbReference>
<dbReference type="CDD" id="cd07377">
    <property type="entry name" value="WHTH_GntR"/>
    <property type="match status" value="1"/>
</dbReference>
<protein>
    <submittedName>
        <fullName evidence="6">GntR family transcriptional regulator</fullName>
    </submittedName>
    <submittedName>
        <fullName evidence="5">Putative transcriptional regulator, GntR family</fullName>
    </submittedName>
</protein>
<reference evidence="6 8" key="4">
    <citation type="submission" date="2021-10" db="EMBL/GenBank/DDBJ databases">
        <title>Whole-genome sequencing analysis of Laribacter hongkongensis: virulence gene profiles, carbohydrate-active enzyme prediction, and antimicrobial resistance characterization.</title>
        <authorList>
            <person name="Yuan P."/>
            <person name="Zhan Y."/>
            <person name="Chen D."/>
        </authorList>
    </citation>
    <scope>NUCLEOTIDE SEQUENCE [LARGE SCALE GENOMIC DNA]</scope>
    <source>
        <strain evidence="6 8">W67</strain>
    </source>
</reference>
<dbReference type="InterPro" id="IPR036390">
    <property type="entry name" value="WH_DNA-bd_sf"/>
</dbReference>
<dbReference type="PROSITE" id="PS50949">
    <property type="entry name" value="HTH_GNTR"/>
    <property type="match status" value="1"/>
</dbReference>
<dbReference type="SMART" id="SM00345">
    <property type="entry name" value="HTH_GNTR"/>
    <property type="match status" value="1"/>
</dbReference>
<feature type="domain" description="HTH gntR-type" evidence="4">
    <location>
        <begin position="7"/>
        <end position="74"/>
    </location>
</feature>
<reference evidence="7" key="2">
    <citation type="submission" date="2017-06" db="EMBL/GenBank/DDBJ databases">
        <title>Whole genome sequence of Laribacter hongkongensis LHGZ1.</title>
        <authorList>
            <person name="Chen D."/>
            <person name="Wu H."/>
            <person name="Chen J."/>
        </authorList>
    </citation>
    <scope>NUCLEOTIDE SEQUENCE [LARGE SCALE GENOMIC DNA]</scope>
    <source>
        <strain evidence="7">LHGZ1</strain>
    </source>
</reference>
<dbReference type="RefSeq" id="WP_027824121.1">
    <property type="nucleotide sequence ID" value="NZ_CP022115.1"/>
</dbReference>
<dbReference type="InterPro" id="IPR036388">
    <property type="entry name" value="WH-like_DNA-bd_sf"/>
</dbReference>
<dbReference type="Gene3D" id="1.20.120.530">
    <property type="entry name" value="GntR ligand-binding domain-like"/>
    <property type="match status" value="1"/>
</dbReference>
<evidence type="ECO:0000259" key="4">
    <source>
        <dbReference type="PROSITE" id="PS50949"/>
    </source>
</evidence>
<dbReference type="Pfam" id="PF07729">
    <property type="entry name" value="FCD"/>
    <property type="match status" value="1"/>
</dbReference>